<accession>A0ABD2WZC8</accession>
<gene>
    <name evidence="1" type="ORF">TKK_008140</name>
</gene>
<keyword evidence="2" id="KW-1185">Reference proteome</keyword>
<evidence type="ECO:0000313" key="1">
    <source>
        <dbReference type="EMBL" id="KAL3397902.1"/>
    </source>
</evidence>
<organism evidence="1 2">
    <name type="scientific">Trichogramma kaykai</name>
    <dbReference type="NCBI Taxonomy" id="54128"/>
    <lineage>
        <taxon>Eukaryota</taxon>
        <taxon>Metazoa</taxon>
        <taxon>Ecdysozoa</taxon>
        <taxon>Arthropoda</taxon>
        <taxon>Hexapoda</taxon>
        <taxon>Insecta</taxon>
        <taxon>Pterygota</taxon>
        <taxon>Neoptera</taxon>
        <taxon>Endopterygota</taxon>
        <taxon>Hymenoptera</taxon>
        <taxon>Apocrita</taxon>
        <taxon>Proctotrupomorpha</taxon>
        <taxon>Chalcidoidea</taxon>
        <taxon>Trichogrammatidae</taxon>
        <taxon>Trichogramma</taxon>
    </lineage>
</organism>
<protein>
    <submittedName>
        <fullName evidence="1">Uncharacterized protein</fullName>
    </submittedName>
</protein>
<dbReference type="EMBL" id="JBJJXI010000060">
    <property type="protein sequence ID" value="KAL3397902.1"/>
    <property type="molecule type" value="Genomic_DNA"/>
</dbReference>
<evidence type="ECO:0000313" key="2">
    <source>
        <dbReference type="Proteomes" id="UP001627154"/>
    </source>
</evidence>
<reference evidence="1 2" key="1">
    <citation type="journal article" date="2024" name="bioRxiv">
        <title>A reference genome for Trichogramma kaykai: A tiny desert-dwelling parasitoid wasp with competing sex-ratio distorters.</title>
        <authorList>
            <person name="Culotta J."/>
            <person name="Lindsey A.R."/>
        </authorList>
    </citation>
    <scope>NUCLEOTIDE SEQUENCE [LARGE SCALE GENOMIC DNA]</scope>
    <source>
        <strain evidence="1 2">KSX58</strain>
    </source>
</reference>
<proteinExistence type="predicted"/>
<name>A0ABD2WZC8_9HYME</name>
<dbReference type="AlphaFoldDB" id="A0ABD2WZC8"/>
<comment type="caution">
    <text evidence="1">The sequence shown here is derived from an EMBL/GenBank/DDBJ whole genome shotgun (WGS) entry which is preliminary data.</text>
</comment>
<dbReference type="Proteomes" id="UP001627154">
    <property type="component" value="Unassembled WGS sequence"/>
</dbReference>
<sequence>MRCRLRSCIDPEAERLAASRHPCVLATRTPRLLDVSRKYRLRASSPFFSLRQLCIARQTRLSDHSIDRPIKSVCRLRPLRPWDPIDDQASSACYGCCYRKTAPSVPLSVPLCLPSINIYARRTS</sequence>